<keyword evidence="8 11" id="KW-0808">Transferase</keyword>
<dbReference type="AlphaFoldDB" id="A0A0Q9YHH4"/>
<dbReference type="Proteomes" id="UP000051494">
    <property type="component" value="Unassembled WGS sequence"/>
</dbReference>
<dbReference type="STRING" id="437022.CC99x_00275"/>
<keyword evidence="14" id="KW-1185">Reference proteome</keyword>
<comment type="function">
    <text evidence="1 11">Condensation of UDP-2,3-diacylglucosamine and 2,3-diacylglucosamine-1-phosphate to form lipid A disaccharide, a precursor of lipid A, a phosphorylated glycolipid that anchors the lipopolysaccharide to the outer membrane of the cell.</text>
</comment>
<accession>A0A0Q9YHH4</accession>
<reference evidence="12" key="1">
    <citation type="submission" date="2015-09" db="EMBL/GenBank/DDBJ databases">
        <title>Draft Genome Sequences of Two Novel Amoeba-resistant Intranuclear Bacteria, Candidatus Berkiella cookevillensis and Candidatus Berkiella aquae.</title>
        <authorList>
            <person name="Mehari Y.T."/>
            <person name="Arivett B.A."/>
            <person name="Farone A.L."/>
            <person name="Gunderson J.H."/>
            <person name="Farone M.B."/>
        </authorList>
    </citation>
    <scope>NUCLEOTIDE SEQUENCE [LARGE SCALE GENOMIC DNA]</scope>
    <source>
        <strain evidence="12">CC99</strain>
    </source>
</reference>
<dbReference type="PANTHER" id="PTHR30372">
    <property type="entry name" value="LIPID-A-DISACCHARIDE SYNTHASE"/>
    <property type="match status" value="1"/>
</dbReference>
<dbReference type="HAMAP" id="MF_00392">
    <property type="entry name" value="LpxB"/>
    <property type="match status" value="1"/>
</dbReference>
<dbReference type="PATRIC" id="fig|1590042.3.peg.288"/>
<dbReference type="RefSeq" id="WP_057622864.1">
    <property type="nucleotide sequence ID" value="NZ_LKHV02000001.1"/>
</dbReference>
<dbReference type="PANTHER" id="PTHR30372:SF4">
    <property type="entry name" value="LIPID-A-DISACCHARIDE SYNTHASE, MITOCHONDRIAL-RELATED"/>
    <property type="match status" value="1"/>
</dbReference>
<evidence type="ECO:0000256" key="8">
    <source>
        <dbReference type="ARBA" id="ARBA00022679"/>
    </source>
</evidence>
<dbReference type="InterPro" id="IPR003835">
    <property type="entry name" value="Glyco_trans_19"/>
</dbReference>
<evidence type="ECO:0000256" key="5">
    <source>
        <dbReference type="ARBA" id="ARBA00022516"/>
    </source>
</evidence>
<organism evidence="12">
    <name type="scientific">Candidatus Berkiella cookevillensis</name>
    <dbReference type="NCBI Taxonomy" id="437022"/>
    <lineage>
        <taxon>Bacteria</taxon>
        <taxon>Pseudomonadati</taxon>
        <taxon>Pseudomonadota</taxon>
        <taxon>Gammaproteobacteria</taxon>
        <taxon>Candidatus Berkiellales</taxon>
        <taxon>Candidatus Berkiellaceae</taxon>
        <taxon>Candidatus Berkiella</taxon>
    </lineage>
</organism>
<gene>
    <name evidence="11 12" type="primary">lpxB</name>
    <name evidence="12" type="ORF">CC99x_00275</name>
    <name evidence="13" type="ORF">CC99x_005560</name>
</gene>
<evidence type="ECO:0000256" key="3">
    <source>
        <dbReference type="ARBA" id="ARBA00012687"/>
    </source>
</evidence>
<keyword evidence="6 11" id="KW-0441">Lipid A biosynthesis</keyword>
<keyword evidence="9 11" id="KW-0443">Lipid metabolism</keyword>
<comment type="similarity">
    <text evidence="2 11">Belongs to the LpxB family.</text>
</comment>
<dbReference type="SUPFAM" id="SSF53756">
    <property type="entry name" value="UDP-Glycosyltransferase/glycogen phosphorylase"/>
    <property type="match status" value="1"/>
</dbReference>
<evidence type="ECO:0000256" key="4">
    <source>
        <dbReference type="ARBA" id="ARBA00020902"/>
    </source>
</evidence>
<dbReference type="EMBL" id="LKHV01000001">
    <property type="protein sequence ID" value="KRG20054.1"/>
    <property type="molecule type" value="Genomic_DNA"/>
</dbReference>
<dbReference type="NCBIfam" id="TIGR00215">
    <property type="entry name" value="lpxB"/>
    <property type="match status" value="1"/>
</dbReference>
<proteinExistence type="inferred from homology"/>
<comment type="catalytic activity">
    <reaction evidence="10 11">
        <text>a lipid X + a UDP-2-N,3-O-bis[(3R)-3-hydroxyacyl]-alpha-D-glucosamine = a lipid A disaccharide + UDP + H(+)</text>
        <dbReference type="Rhea" id="RHEA:67828"/>
        <dbReference type="ChEBI" id="CHEBI:15378"/>
        <dbReference type="ChEBI" id="CHEBI:58223"/>
        <dbReference type="ChEBI" id="CHEBI:137748"/>
        <dbReference type="ChEBI" id="CHEBI:176338"/>
        <dbReference type="ChEBI" id="CHEBI:176343"/>
        <dbReference type="EC" id="2.4.1.182"/>
    </reaction>
</comment>
<evidence type="ECO:0000256" key="10">
    <source>
        <dbReference type="ARBA" id="ARBA00048975"/>
    </source>
</evidence>
<name>A0A0Q9YHH4_9GAMM</name>
<dbReference type="Pfam" id="PF02684">
    <property type="entry name" value="LpxB"/>
    <property type="match status" value="1"/>
</dbReference>
<evidence type="ECO:0000256" key="9">
    <source>
        <dbReference type="ARBA" id="ARBA00023098"/>
    </source>
</evidence>
<protein>
    <recommendedName>
        <fullName evidence="4 11">Lipid-A-disaccharide synthase</fullName>
        <ecNumber evidence="3 11">2.4.1.182</ecNumber>
    </recommendedName>
</protein>
<evidence type="ECO:0000256" key="1">
    <source>
        <dbReference type="ARBA" id="ARBA00002056"/>
    </source>
</evidence>
<comment type="pathway">
    <text evidence="11">Bacterial outer membrane biogenesis; LPS lipid A biosynthesis.</text>
</comment>
<evidence type="ECO:0000256" key="6">
    <source>
        <dbReference type="ARBA" id="ARBA00022556"/>
    </source>
</evidence>
<reference evidence="13" key="3">
    <citation type="submission" date="2021-06" db="EMBL/GenBank/DDBJ databases">
        <title>Genomic Description and Analysis of Intracellular Bacteria, Candidatus Berkiella cookevillensis and Candidatus Berkiella aquae.</title>
        <authorList>
            <person name="Kidane D.T."/>
            <person name="Mehari Y.T."/>
            <person name="Rice F.C."/>
            <person name="Arivett B.A."/>
            <person name="Farone A.L."/>
            <person name="Berk S.G."/>
            <person name="Farone M.B."/>
        </authorList>
    </citation>
    <scope>NUCLEOTIDE SEQUENCE</scope>
    <source>
        <strain evidence="13">CC99</strain>
    </source>
</reference>
<evidence type="ECO:0000313" key="12">
    <source>
        <dbReference type="EMBL" id="KRG20054.1"/>
    </source>
</evidence>
<dbReference type="EMBL" id="LKHV02000001">
    <property type="protein sequence ID" value="MCS5708369.1"/>
    <property type="molecule type" value="Genomic_DNA"/>
</dbReference>
<dbReference type="OrthoDB" id="9801642at2"/>
<dbReference type="EC" id="2.4.1.182" evidence="3 11"/>
<keyword evidence="5 11" id="KW-0444">Lipid biosynthesis</keyword>
<sequence>MNKQTVIGIVAGEASGDILGQSIMHSLKMRCPSVRFVGVGGPHMQKEGMESIGQIETLSVMGLIEPLKKLPQILRLKKNIISHFKKDPPACFIGIDAPDFNLRLEKILKNKKIKTMHLVSPTIWAWRANRIHDIKKAVDLMLLIFPFEKEIYDRHRVPACYIGHPIADSIEMTSDKFKARAALKLDPDAQWLALMPGSRDAELRYLANDFFLTAKWLKQKVPNLKFIVPCVNEARFNQVKEILQSFPDLQDVHLVLEQSITAMQASDAILLASGTAALQAALIKRPCVVAYRMSGFTYQIAKRLVKAKYMALPNIIADKILMPEFLQDAVQPEAMGKVLLEYIKDPSACEELLTEFQRIHKTLKCDAGDKAAEAILKFISQKSEQK</sequence>
<evidence type="ECO:0000313" key="13">
    <source>
        <dbReference type="EMBL" id="MCS5708369.1"/>
    </source>
</evidence>
<dbReference type="GO" id="GO:0009245">
    <property type="term" value="P:lipid A biosynthetic process"/>
    <property type="evidence" value="ECO:0007669"/>
    <property type="project" value="UniProtKB-UniRule"/>
</dbReference>
<comment type="caution">
    <text evidence="12">The sequence shown here is derived from an EMBL/GenBank/DDBJ whole genome shotgun (WGS) entry which is preliminary data.</text>
</comment>
<evidence type="ECO:0000256" key="7">
    <source>
        <dbReference type="ARBA" id="ARBA00022676"/>
    </source>
</evidence>
<dbReference type="GO" id="GO:0005543">
    <property type="term" value="F:phospholipid binding"/>
    <property type="evidence" value="ECO:0007669"/>
    <property type="project" value="TreeGrafter"/>
</dbReference>
<reference evidence="13" key="2">
    <citation type="journal article" date="2016" name="Genome Announc.">
        <title>Draft Genome Sequences of Two Novel Amoeba-Resistant Intranuclear Bacteria, 'Candidatus Berkiella cookevillensis' and 'Candidatus Berkiella aquae'.</title>
        <authorList>
            <person name="Mehari Y.T."/>
            <person name="Arivett B.A."/>
            <person name="Farone A.L."/>
            <person name="Gunderson J.H."/>
            <person name="Farone M.B."/>
        </authorList>
    </citation>
    <scope>NUCLEOTIDE SEQUENCE</scope>
    <source>
        <strain evidence="13">CC99</strain>
    </source>
</reference>
<evidence type="ECO:0000256" key="11">
    <source>
        <dbReference type="HAMAP-Rule" id="MF_00392"/>
    </source>
</evidence>
<dbReference type="UniPathway" id="UPA00973"/>
<evidence type="ECO:0000313" key="14">
    <source>
        <dbReference type="Proteomes" id="UP000051494"/>
    </source>
</evidence>
<evidence type="ECO:0000256" key="2">
    <source>
        <dbReference type="ARBA" id="ARBA00007868"/>
    </source>
</evidence>
<keyword evidence="7 11" id="KW-0328">Glycosyltransferase</keyword>
<dbReference type="GO" id="GO:0016020">
    <property type="term" value="C:membrane"/>
    <property type="evidence" value="ECO:0007669"/>
    <property type="project" value="GOC"/>
</dbReference>
<dbReference type="GO" id="GO:0008915">
    <property type="term" value="F:lipid-A-disaccharide synthase activity"/>
    <property type="evidence" value="ECO:0007669"/>
    <property type="project" value="UniProtKB-UniRule"/>
</dbReference>